<accession>A0A8H3XEL1</accession>
<keyword evidence="2" id="KW-1185">Reference proteome</keyword>
<organism evidence="1 2">
    <name type="scientific">Gigaspora margarita</name>
    <dbReference type="NCBI Taxonomy" id="4874"/>
    <lineage>
        <taxon>Eukaryota</taxon>
        <taxon>Fungi</taxon>
        <taxon>Fungi incertae sedis</taxon>
        <taxon>Mucoromycota</taxon>
        <taxon>Glomeromycotina</taxon>
        <taxon>Glomeromycetes</taxon>
        <taxon>Diversisporales</taxon>
        <taxon>Gigasporaceae</taxon>
        <taxon>Gigaspora</taxon>
    </lineage>
</organism>
<reference evidence="1 2" key="1">
    <citation type="journal article" date="2019" name="Environ. Microbiol.">
        <title>At the nexus of three kingdoms: the genome of the mycorrhizal fungus Gigaspora margarita provides insights into plant, endobacterial and fungal interactions.</title>
        <authorList>
            <person name="Venice F."/>
            <person name="Ghignone S."/>
            <person name="Salvioli di Fossalunga A."/>
            <person name="Amselem J."/>
            <person name="Novero M."/>
            <person name="Xianan X."/>
            <person name="Sedzielewska Toro K."/>
            <person name="Morin E."/>
            <person name="Lipzen A."/>
            <person name="Grigoriev I.V."/>
            <person name="Henrissat B."/>
            <person name="Martin F.M."/>
            <person name="Bonfante P."/>
        </authorList>
    </citation>
    <scope>NUCLEOTIDE SEQUENCE [LARGE SCALE GENOMIC DNA]</scope>
    <source>
        <strain evidence="1 2">BEG34</strain>
    </source>
</reference>
<evidence type="ECO:0000313" key="2">
    <source>
        <dbReference type="Proteomes" id="UP000439903"/>
    </source>
</evidence>
<dbReference type="Proteomes" id="UP000439903">
    <property type="component" value="Unassembled WGS sequence"/>
</dbReference>
<gene>
    <name evidence="1" type="ORF">F8M41_002897</name>
</gene>
<sequence>MGPDGVFSSLFYKNELEDPSSLDANWYEGPGIKSAEKRNEEGKCTCGSGEVVDDKSEVVLDRKDLD</sequence>
<evidence type="ECO:0000313" key="1">
    <source>
        <dbReference type="EMBL" id="KAF0446588.1"/>
    </source>
</evidence>
<dbReference type="AlphaFoldDB" id="A0A8H3XEL1"/>
<comment type="caution">
    <text evidence="1">The sequence shown here is derived from an EMBL/GenBank/DDBJ whole genome shotgun (WGS) entry which is preliminary data.</text>
</comment>
<name>A0A8H3XEL1_GIGMA</name>
<proteinExistence type="predicted"/>
<protein>
    <submittedName>
        <fullName evidence="1">Uncharacterized protein</fullName>
    </submittedName>
</protein>
<dbReference type="EMBL" id="WTPW01001249">
    <property type="protein sequence ID" value="KAF0446588.1"/>
    <property type="molecule type" value="Genomic_DNA"/>
</dbReference>